<dbReference type="EMBL" id="KV417419">
    <property type="protein sequence ID" value="KZO89430.1"/>
    <property type="molecule type" value="Genomic_DNA"/>
</dbReference>
<organism evidence="1 2">
    <name type="scientific">Calocera viscosa (strain TUFC12733)</name>
    <dbReference type="NCBI Taxonomy" id="1330018"/>
    <lineage>
        <taxon>Eukaryota</taxon>
        <taxon>Fungi</taxon>
        <taxon>Dikarya</taxon>
        <taxon>Basidiomycota</taxon>
        <taxon>Agaricomycotina</taxon>
        <taxon>Dacrymycetes</taxon>
        <taxon>Dacrymycetales</taxon>
        <taxon>Dacrymycetaceae</taxon>
        <taxon>Calocera</taxon>
    </lineage>
</organism>
<accession>A0A167FFB0</accession>
<gene>
    <name evidence="1" type="ORF">CALVIDRAFT_569924</name>
</gene>
<dbReference type="AlphaFoldDB" id="A0A167FFB0"/>
<reference evidence="1 2" key="1">
    <citation type="journal article" date="2016" name="Mol. Biol. Evol.">
        <title>Comparative Genomics of Early-Diverging Mushroom-Forming Fungi Provides Insights into the Origins of Lignocellulose Decay Capabilities.</title>
        <authorList>
            <person name="Nagy L.G."/>
            <person name="Riley R."/>
            <person name="Tritt A."/>
            <person name="Adam C."/>
            <person name="Daum C."/>
            <person name="Floudas D."/>
            <person name="Sun H."/>
            <person name="Yadav J.S."/>
            <person name="Pangilinan J."/>
            <person name="Larsson K.H."/>
            <person name="Matsuura K."/>
            <person name="Barry K."/>
            <person name="Labutti K."/>
            <person name="Kuo R."/>
            <person name="Ohm R.A."/>
            <person name="Bhattacharya S.S."/>
            <person name="Shirouzu T."/>
            <person name="Yoshinaga Y."/>
            <person name="Martin F.M."/>
            <person name="Grigoriev I.V."/>
            <person name="Hibbett D.S."/>
        </authorList>
    </citation>
    <scope>NUCLEOTIDE SEQUENCE [LARGE SCALE GENOMIC DNA]</scope>
    <source>
        <strain evidence="1 2">TUFC12733</strain>
    </source>
</reference>
<keyword evidence="2" id="KW-1185">Reference proteome</keyword>
<evidence type="ECO:0000313" key="1">
    <source>
        <dbReference type="EMBL" id="KZO89430.1"/>
    </source>
</evidence>
<dbReference type="OrthoDB" id="3267566at2759"/>
<proteinExistence type="predicted"/>
<dbReference type="Proteomes" id="UP000076738">
    <property type="component" value="Unassembled WGS sequence"/>
</dbReference>
<evidence type="ECO:0000313" key="2">
    <source>
        <dbReference type="Proteomes" id="UP000076738"/>
    </source>
</evidence>
<name>A0A167FFB0_CALVF</name>
<protein>
    <submittedName>
        <fullName evidence="1">Uncharacterized protein</fullName>
    </submittedName>
</protein>
<sequence length="109" mass="12372">MGHISRDCPNPPRHIHGINFEDLRNLIQDELAKVLDNSARLSTVHLASGQTQPENNRYVERHHRDIEINIQLQTVDSGKRFNMLALLDSGATGLFLDTNFVRTHGISMM</sequence>